<accession>A0A834N3X5</accession>
<protein>
    <submittedName>
        <fullName evidence="2">Uncharacterized protein</fullName>
    </submittedName>
</protein>
<gene>
    <name evidence="2" type="ORF">HZH68_009945</name>
</gene>
<keyword evidence="3" id="KW-1185">Reference proteome</keyword>
<reference evidence="2" key="1">
    <citation type="journal article" date="2020" name="G3 (Bethesda)">
        <title>High-Quality Assemblies for Three Invasive Social Wasps from the &lt;i&gt;Vespula&lt;/i&gt; Genus.</title>
        <authorList>
            <person name="Harrop T.W.R."/>
            <person name="Guhlin J."/>
            <person name="McLaughlin G.M."/>
            <person name="Permina E."/>
            <person name="Stockwell P."/>
            <person name="Gilligan J."/>
            <person name="Le Lec M.F."/>
            <person name="Gruber M.A.M."/>
            <person name="Quinn O."/>
            <person name="Lovegrove M."/>
            <person name="Duncan E.J."/>
            <person name="Remnant E.J."/>
            <person name="Van Eeckhoven J."/>
            <person name="Graham B."/>
            <person name="Knapp R.A."/>
            <person name="Langford K.W."/>
            <person name="Kronenberg Z."/>
            <person name="Press M.O."/>
            <person name="Eacker S.M."/>
            <person name="Wilson-Rankin E.E."/>
            <person name="Purcell J."/>
            <person name="Lester P.J."/>
            <person name="Dearden P.K."/>
        </authorList>
    </citation>
    <scope>NUCLEOTIDE SEQUENCE</scope>
    <source>
        <strain evidence="2">Linc-1</strain>
    </source>
</reference>
<comment type="caution">
    <text evidence="2">The sequence shown here is derived from an EMBL/GenBank/DDBJ whole genome shotgun (WGS) entry which is preliminary data.</text>
</comment>
<evidence type="ECO:0000313" key="3">
    <source>
        <dbReference type="Proteomes" id="UP000617340"/>
    </source>
</evidence>
<evidence type="ECO:0000313" key="2">
    <source>
        <dbReference type="EMBL" id="KAF7395895.1"/>
    </source>
</evidence>
<proteinExistence type="predicted"/>
<sequence length="124" mass="13970">MIVEGSYAKFLRDLQQSVSQLVRAMRKSKGLFAIVCGLLLSLSVNTCGWSLGLFDWRSKQAEMLDLKTRSRVLNFFPIPVEEECISSDKRRRGICMNTYHCRIQNGKSHGPCALGFGDIAYAYA</sequence>
<dbReference type="EMBL" id="JACSDZ010000009">
    <property type="protein sequence ID" value="KAF7395895.1"/>
    <property type="molecule type" value="Genomic_DNA"/>
</dbReference>
<keyword evidence="1" id="KW-0472">Membrane</keyword>
<evidence type="ECO:0000256" key="1">
    <source>
        <dbReference type="SAM" id="Phobius"/>
    </source>
</evidence>
<name>A0A834N3X5_VESGE</name>
<keyword evidence="1" id="KW-0812">Transmembrane</keyword>
<dbReference type="Proteomes" id="UP000617340">
    <property type="component" value="Unassembled WGS sequence"/>
</dbReference>
<keyword evidence="1" id="KW-1133">Transmembrane helix</keyword>
<feature type="transmembrane region" description="Helical" evidence="1">
    <location>
        <begin position="31"/>
        <end position="54"/>
    </location>
</feature>
<dbReference type="AlphaFoldDB" id="A0A834N3X5"/>
<organism evidence="2 3">
    <name type="scientific">Vespula germanica</name>
    <name type="common">German yellow jacket</name>
    <name type="synonym">Paravespula germanica</name>
    <dbReference type="NCBI Taxonomy" id="30212"/>
    <lineage>
        <taxon>Eukaryota</taxon>
        <taxon>Metazoa</taxon>
        <taxon>Ecdysozoa</taxon>
        <taxon>Arthropoda</taxon>
        <taxon>Hexapoda</taxon>
        <taxon>Insecta</taxon>
        <taxon>Pterygota</taxon>
        <taxon>Neoptera</taxon>
        <taxon>Endopterygota</taxon>
        <taxon>Hymenoptera</taxon>
        <taxon>Apocrita</taxon>
        <taxon>Aculeata</taxon>
        <taxon>Vespoidea</taxon>
        <taxon>Vespidae</taxon>
        <taxon>Vespinae</taxon>
        <taxon>Vespula</taxon>
    </lineage>
</organism>